<proteinExistence type="predicted"/>
<protein>
    <submittedName>
        <fullName evidence="1">Uncharacterized protein</fullName>
    </submittedName>
</protein>
<comment type="caution">
    <text evidence="1">The sequence shown here is derived from an EMBL/GenBank/DDBJ whole genome shotgun (WGS) entry which is preliminary data.</text>
</comment>
<name>A0A366KKL7_9SPHI</name>
<keyword evidence="2" id="KW-1185">Reference proteome</keyword>
<dbReference type="EMBL" id="QNQU01000046">
    <property type="protein sequence ID" value="RBQ02251.1"/>
    <property type="molecule type" value="Genomic_DNA"/>
</dbReference>
<reference evidence="1 2" key="1">
    <citation type="submission" date="2018-07" db="EMBL/GenBank/DDBJ databases">
        <title>A draft genome of a endophytic bacteria, a new species of Pedobacter.</title>
        <authorList>
            <person name="Zhang Z.D."/>
            <person name="Chen Z.J."/>
        </authorList>
    </citation>
    <scope>NUCLEOTIDE SEQUENCE [LARGE SCALE GENOMIC DNA]</scope>
    <source>
        <strain evidence="1 2">RS10</strain>
    </source>
</reference>
<evidence type="ECO:0000313" key="1">
    <source>
        <dbReference type="EMBL" id="RBQ02251.1"/>
    </source>
</evidence>
<dbReference type="AlphaFoldDB" id="A0A366KKL7"/>
<dbReference type="Proteomes" id="UP000252081">
    <property type="component" value="Unassembled WGS sequence"/>
</dbReference>
<organism evidence="1 2">
    <name type="scientific">Pedobacter miscanthi</name>
    <dbReference type="NCBI Taxonomy" id="2259170"/>
    <lineage>
        <taxon>Bacteria</taxon>
        <taxon>Pseudomonadati</taxon>
        <taxon>Bacteroidota</taxon>
        <taxon>Sphingobacteriia</taxon>
        <taxon>Sphingobacteriales</taxon>
        <taxon>Sphingobacteriaceae</taxon>
        <taxon>Pedobacter</taxon>
    </lineage>
</organism>
<dbReference type="PROSITE" id="PS51257">
    <property type="entry name" value="PROKAR_LIPOPROTEIN"/>
    <property type="match status" value="1"/>
</dbReference>
<accession>A0A366KKL7</accession>
<sequence>MKKILLSAFIAAALIGCKKKNDTDKEPEKTCTTEFAMVSVKFTDKSGAGAEIKDITVINQRTGEKIQASANAFVDMVRGGYIVADDHNRPGLSESGDDLKVTATSVSTNQTKSATIKVSGGKSVCHINKISGPDQIAFD</sequence>
<dbReference type="RefSeq" id="WP_113952097.1">
    <property type="nucleotide sequence ID" value="NZ_QNQU01000046.1"/>
</dbReference>
<dbReference type="OrthoDB" id="798998at2"/>
<evidence type="ECO:0000313" key="2">
    <source>
        <dbReference type="Proteomes" id="UP000252081"/>
    </source>
</evidence>
<gene>
    <name evidence="1" type="ORF">DRW42_27620</name>
</gene>